<reference evidence="2 3" key="1">
    <citation type="submission" date="2023-10" db="EMBL/GenBank/DDBJ databases">
        <title>Complete genome sequence of a Sphingomonadaceae bacterium.</title>
        <authorList>
            <person name="Yan C."/>
        </authorList>
    </citation>
    <scope>NUCLEOTIDE SEQUENCE [LARGE SCALE GENOMIC DNA]</scope>
    <source>
        <strain evidence="2 3">SCSIO 66989</strain>
    </source>
</reference>
<dbReference type="Pfam" id="PF13899">
    <property type="entry name" value="Thioredoxin_7"/>
    <property type="match status" value="1"/>
</dbReference>
<dbReference type="SUPFAM" id="SSF52833">
    <property type="entry name" value="Thioredoxin-like"/>
    <property type="match status" value="1"/>
</dbReference>
<name>A0AA97FAJ6_9SPHN</name>
<dbReference type="Gene3D" id="3.40.30.10">
    <property type="entry name" value="Glutaredoxin"/>
    <property type="match status" value="1"/>
</dbReference>
<dbReference type="EMBL" id="CP136594">
    <property type="protein sequence ID" value="WOE76193.1"/>
    <property type="molecule type" value="Genomic_DNA"/>
</dbReference>
<keyword evidence="3" id="KW-1185">Reference proteome</keyword>
<feature type="chain" id="PRO_5041718105" evidence="1">
    <location>
        <begin position="27"/>
        <end position="190"/>
    </location>
</feature>
<evidence type="ECO:0000313" key="3">
    <source>
        <dbReference type="Proteomes" id="UP001302429"/>
    </source>
</evidence>
<gene>
    <name evidence="2" type="ORF">RB602_05635</name>
</gene>
<sequence length="190" mass="20479">MSNQSLVIATALLSAFFATSLGIASANPAQPESAAQHSDNSHLVAVESDDAPTDPSRPYDETRYALADVEAALFRARARRVNTIIVMGANWCHDSRGLATHLSSKRFAPMIAQKYELVYVDIGSPQAGAGRNLDLAERFGVTGISGTPNVLIVSPNGMLLNSPKDAKSWRNADSRDADDIYAYFEGYSQE</sequence>
<organism evidence="2 3">
    <name type="scientific">Alterisphingorhabdus coralli</name>
    <dbReference type="NCBI Taxonomy" id="3071408"/>
    <lineage>
        <taxon>Bacteria</taxon>
        <taxon>Pseudomonadati</taxon>
        <taxon>Pseudomonadota</taxon>
        <taxon>Alphaproteobacteria</taxon>
        <taxon>Sphingomonadales</taxon>
        <taxon>Sphingomonadaceae</taxon>
        <taxon>Alterisphingorhabdus (ex Yan et al. 2024)</taxon>
    </lineage>
</organism>
<dbReference type="KEGG" id="acoa:RB602_05635"/>
<accession>A0AA97FAJ6</accession>
<dbReference type="Proteomes" id="UP001302429">
    <property type="component" value="Chromosome"/>
</dbReference>
<dbReference type="AlphaFoldDB" id="A0AA97FAJ6"/>
<evidence type="ECO:0000256" key="1">
    <source>
        <dbReference type="SAM" id="SignalP"/>
    </source>
</evidence>
<dbReference type="InterPro" id="IPR036249">
    <property type="entry name" value="Thioredoxin-like_sf"/>
</dbReference>
<evidence type="ECO:0000313" key="2">
    <source>
        <dbReference type="EMBL" id="WOE76193.1"/>
    </source>
</evidence>
<feature type="signal peptide" evidence="1">
    <location>
        <begin position="1"/>
        <end position="26"/>
    </location>
</feature>
<keyword evidence="1" id="KW-0732">Signal</keyword>
<protein>
    <submittedName>
        <fullName evidence="2">Thioredoxin family protein</fullName>
    </submittedName>
</protein>
<proteinExistence type="predicted"/>
<dbReference type="RefSeq" id="WP_317083722.1">
    <property type="nucleotide sequence ID" value="NZ_CP136594.1"/>
</dbReference>